<keyword evidence="6" id="KW-0699">rRNA-binding</keyword>
<comment type="similarity">
    <text evidence="2 6">Belongs to the universal ribosomal protein uL10 family.</text>
</comment>
<gene>
    <name evidence="6" type="primary">rplJ</name>
    <name evidence="7" type="ORF">MAG551_00705</name>
</gene>
<dbReference type="InterPro" id="IPR002363">
    <property type="entry name" value="Ribosomal_uL10_CS_bac"/>
</dbReference>
<dbReference type="GO" id="GO:0006412">
    <property type="term" value="P:translation"/>
    <property type="evidence" value="ECO:0007669"/>
    <property type="project" value="UniProtKB-UniRule"/>
</dbReference>
<keyword evidence="3 6" id="KW-0689">Ribosomal protein</keyword>
<evidence type="ECO:0000256" key="3">
    <source>
        <dbReference type="ARBA" id="ARBA00022980"/>
    </source>
</evidence>
<dbReference type="Pfam" id="PF00466">
    <property type="entry name" value="Ribosomal_L10"/>
    <property type="match status" value="1"/>
</dbReference>
<proteinExistence type="inferred from homology"/>
<dbReference type="GO" id="GO:0070180">
    <property type="term" value="F:large ribosomal subunit rRNA binding"/>
    <property type="evidence" value="ECO:0007669"/>
    <property type="project" value="UniProtKB-UniRule"/>
</dbReference>
<comment type="subunit">
    <text evidence="6">Part of the ribosomal stalk of the 50S ribosomal subunit. The N-terminus interacts with L11 and the large rRNA to form the base of the stalk. The C-terminus forms an elongated spine to which L12 dimers bind in a sequential fashion forming a multimeric L10(L12)X complex.</text>
</comment>
<evidence type="ECO:0000256" key="5">
    <source>
        <dbReference type="ARBA" id="ARBA00035202"/>
    </source>
</evidence>
<reference evidence="7" key="1">
    <citation type="journal article" date="2021" name="ISME J.">
        <title>Fine-scale metabolic discontinuity in a stratified prokaryote microbiome of a Red Sea deep halocline.</title>
        <authorList>
            <person name="Michoud G."/>
            <person name="Ngugi D.K."/>
            <person name="Barozzi A."/>
            <person name="Merlino G."/>
            <person name="Calleja M.L."/>
            <person name="Delgado-Huertas A."/>
            <person name="Moran X.A.G."/>
            <person name="Daffonchio D."/>
        </authorList>
    </citation>
    <scope>NUCLEOTIDE SEQUENCE</scope>
    <source>
        <strain evidence="7">SuakinDeep_MAG55_1</strain>
    </source>
</reference>
<dbReference type="InterPro" id="IPR043141">
    <property type="entry name" value="Ribosomal_uL10-like_sf"/>
</dbReference>
<dbReference type="SUPFAM" id="SSF160369">
    <property type="entry name" value="Ribosomal protein L10-like"/>
    <property type="match status" value="1"/>
</dbReference>
<evidence type="ECO:0000256" key="1">
    <source>
        <dbReference type="ARBA" id="ARBA00002633"/>
    </source>
</evidence>
<dbReference type="InterPro" id="IPR047865">
    <property type="entry name" value="Ribosomal_uL10_bac_type"/>
</dbReference>
<dbReference type="NCBIfam" id="NF000955">
    <property type="entry name" value="PRK00099.1-1"/>
    <property type="match status" value="1"/>
</dbReference>
<dbReference type="Gene3D" id="6.10.250.290">
    <property type="match status" value="1"/>
</dbReference>
<comment type="function">
    <text evidence="1 6">Forms part of the ribosomal stalk, playing a central role in the interaction of the ribosome with GTP-bound translation factors.</text>
</comment>
<name>A0A941W287_9BACT</name>
<dbReference type="InterPro" id="IPR001790">
    <property type="entry name" value="Ribosomal_uL10"/>
</dbReference>
<dbReference type="GO" id="GO:0003735">
    <property type="term" value="F:structural constituent of ribosome"/>
    <property type="evidence" value="ECO:0007669"/>
    <property type="project" value="InterPro"/>
</dbReference>
<evidence type="ECO:0000256" key="6">
    <source>
        <dbReference type="HAMAP-Rule" id="MF_00362"/>
    </source>
</evidence>
<dbReference type="EMBL" id="JAANXD010000030">
    <property type="protein sequence ID" value="MBS1257661.1"/>
    <property type="molecule type" value="Genomic_DNA"/>
</dbReference>
<evidence type="ECO:0000313" key="8">
    <source>
        <dbReference type="Proteomes" id="UP000722750"/>
    </source>
</evidence>
<dbReference type="CDD" id="cd05797">
    <property type="entry name" value="Ribosomal_L10"/>
    <property type="match status" value="1"/>
</dbReference>
<evidence type="ECO:0000313" key="7">
    <source>
        <dbReference type="EMBL" id="MBS1257661.1"/>
    </source>
</evidence>
<dbReference type="PROSITE" id="PS01109">
    <property type="entry name" value="RIBOSOMAL_L10"/>
    <property type="match status" value="1"/>
</dbReference>
<dbReference type="GO" id="GO:0015934">
    <property type="term" value="C:large ribosomal subunit"/>
    <property type="evidence" value="ECO:0007669"/>
    <property type="project" value="InterPro"/>
</dbReference>
<organism evidence="7 8">
    <name type="scientific">Candidatus Scalindua arabica</name>
    <dbReference type="NCBI Taxonomy" id="1127984"/>
    <lineage>
        <taxon>Bacteria</taxon>
        <taxon>Pseudomonadati</taxon>
        <taxon>Planctomycetota</taxon>
        <taxon>Candidatus Brocadiia</taxon>
        <taxon>Candidatus Brocadiales</taxon>
        <taxon>Candidatus Scalinduaceae</taxon>
        <taxon>Candidatus Scalindua</taxon>
    </lineage>
</organism>
<evidence type="ECO:0000256" key="2">
    <source>
        <dbReference type="ARBA" id="ARBA00008889"/>
    </source>
</evidence>
<dbReference type="PANTHER" id="PTHR11560">
    <property type="entry name" value="39S RIBOSOMAL PROTEIN L10, MITOCHONDRIAL"/>
    <property type="match status" value="1"/>
</dbReference>
<dbReference type="Gene3D" id="3.30.70.1730">
    <property type="match status" value="1"/>
</dbReference>
<dbReference type="Proteomes" id="UP000722750">
    <property type="component" value="Unassembled WGS sequence"/>
</dbReference>
<dbReference type="AlphaFoldDB" id="A0A941W287"/>
<evidence type="ECO:0000256" key="4">
    <source>
        <dbReference type="ARBA" id="ARBA00023274"/>
    </source>
</evidence>
<protein>
    <recommendedName>
        <fullName evidence="5 6">Large ribosomal subunit protein uL10</fullName>
    </recommendedName>
</protein>
<dbReference type="HAMAP" id="MF_00362">
    <property type="entry name" value="Ribosomal_uL10"/>
    <property type="match status" value="1"/>
</dbReference>
<dbReference type="InterPro" id="IPR022973">
    <property type="entry name" value="Ribosomal_uL10_bac"/>
</dbReference>
<keyword evidence="6" id="KW-0694">RNA-binding</keyword>
<comment type="caution">
    <text evidence="7">The sequence shown here is derived from an EMBL/GenBank/DDBJ whole genome shotgun (WGS) entry which is preliminary data.</text>
</comment>
<sequence>MSKALKKLIVDELVTDYKGKKNLVLANFKGINAHQSNVLRGDLGEKNIDVKVVKNSLAFIAFKEVGVSELGQMFDAQTVVASSDDDPVELAKELKKCSKEIPDFKVIGGWVDGELMSLDNIKTLASIPSREVVLTQIVFAIQAPMVQLANVFNATASSLCRVLHAIKEKKE</sequence>
<accession>A0A941W287</accession>
<keyword evidence="4 6" id="KW-0687">Ribonucleoprotein</keyword>